<feature type="transmembrane region" description="Helical" evidence="1">
    <location>
        <begin position="172"/>
        <end position="191"/>
    </location>
</feature>
<keyword evidence="1" id="KW-1133">Transmembrane helix</keyword>
<protein>
    <recommendedName>
        <fullName evidence="4">ABC-2 type transport system permease protein</fullName>
    </recommendedName>
</protein>
<reference evidence="2 3" key="1">
    <citation type="journal article" date="2016" name="Front. Microbiol.">
        <title>Genomic Resource of Rice Seed Associated Bacteria.</title>
        <authorList>
            <person name="Midha S."/>
            <person name="Bansal K."/>
            <person name="Sharma S."/>
            <person name="Kumar N."/>
            <person name="Patil P.P."/>
            <person name="Chaudhry V."/>
            <person name="Patil P.B."/>
        </authorList>
    </citation>
    <scope>NUCLEOTIDE SEQUENCE [LARGE SCALE GENOMIC DNA]</scope>
    <source>
        <strain evidence="2 3">NS220</strain>
    </source>
</reference>
<dbReference type="EMBL" id="LDRT01000031">
    <property type="protein sequence ID" value="KTR95518.1"/>
    <property type="molecule type" value="Genomic_DNA"/>
</dbReference>
<evidence type="ECO:0000313" key="3">
    <source>
        <dbReference type="Proteomes" id="UP000075025"/>
    </source>
</evidence>
<keyword evidence="1" id="KW-0812">Transmembrane</keyword>
<organism evidence="2 3">
    <name type="scientific">Microbacterium testaceum</name>
    <name type="common">Aureobacterium testaceum</name>
    <name type="synonym">Brevibacterium testaceum</name>
    <dbReference type="NCBI Taxonomy" id="2033"/>
    <lineage>
        <taxon>Bacteria</taxon>
        <taxon>Bacillati</taxon>
        <taxon>Actinomycetota</taxon>
        <taxon>Actinomycetes</taxon>
        <taxon>Micrococcales</taxon>
        <taxon>Microbacteriaceae</taxon>
        <taxon>Microbacterium</taxon>
    </lineage>
</organism>
<feature type="transmembrane region" description="Helical" evidence="1">
    <location>
        <begin position="134"/>
        <end position="160"/>
    </location>
</feature>
<dbReference type="Proteomes" id="UP000075025">
    <property type="component" value="Unassembled WGS sequence"/>
</dbReference>
<feature type="transmembrane region" description="Helical" evidence="1">
    <location>
        <begin position="102"/>
        <end position="128"/>
    </location>
</feature>
<feature type="transmembrane region" description="Helical" evidence="1">
    <location>
        <begin position="305"/>
        <end position="325"/>
    </location>
</feature>
<evidence type="ECO:0000313" key="2">
    <source>
        <dbReference type="EMBL" id="KTR95518.1"/>
    </source>
</evidence>
<feature type="transmembrane region" description="Helical" evidence="1">
    <location>
        <begin position="59"/>
        <end position="81"/>
    </location>
</feature>
<dbReference type="AlphaFoldDB" id="A0A147EZ23"/>
<keyword evidence="1" id="KW-0472">Membrane</keyword>
<dbReference type="RefSeq" id="WP_058623119.1">
    <property type="nucleotide sequence ID" value="NZ_LDRT01000031.1"/>
</dbReference>
<feature type="transmembrane region" description="Helical" evidence="1">
    <location>
        <begin position="452"/>
        <end position="478"/>
    </location>
</feature>
<dbReference type="OrthoDB" id="3261041at2"/>
<feature type="transmembrane region" description="Helical" evidence="1">
    <location>
        <begin position="407"/>
        <end position="431"/>
    </location>
</feature>
<evidence type="ECO:0000256" key="1">
    <source>
        <dbReference type="SAM" id="Phobius"/>
    </source>
</evidence>
<feature type="transmembrane region" description="Helical" evidence="1">
    <location>
        <begin position="331"/>
        <end position="348"/>
    </location>
</feature>
<feature type="transmembrane region" description="Helical" evidence="1">
    <location>
        <begin position="24"/>
        <end position="47"/>
    </location>
</feature>
<proteinExistence type="predicted"/>
<feature type="transmembrane region" description="Helical" evidence="1">
    <location>
        <begin position="484"/>
        <end position="506"/>
    </location>
</feature>
<evidence type="ECO:0008006" key="4">
    <source>
        <dbReference type="Google" id="ProtNLM"/>
    </source>
</evidence>
<gene>
    <name evidence="2" type="ORF">NS220_05720</name>
</gene>
<comment type="caution">
    <text evidence="2">The sequence shown here is derived from an EMBL/GenBank/DDBJ whole genome shotgun (WGS) entry which is preliminary data.</text>
</comment>
<feature type="transmembrane region" description="Helical" evidence="1">
    <location>
        <begin position="235"/>
        <end position="254"/>
    </location>
</feature>
<name>A0A147EZ23_MICTE</name>
<accession>A0A147EZ23</accession>
<feature type="transmembrane region" description="Helical" evidence="1">
    <location>
        <begin position="377"/>
        <end position="401"/>
    </location>
</feature>
<sequence>MVATVLKIRFRVLGNTLARSPMQLVGFIFGVLGALWMLLFAGVGLFFVGTLDFDVARAAVTAAGAVLILGWVLGPIFATGVDTTLDPAKLAPFPMSTTQMMIAITAGGLTGVGGIATVVASLLTFLVWAHEPVAAIAAIVCIPIGVLICVVASRTVAALASGIGGGRRTKELIGLLAFALVIFASPILIGILNAVQSATEQGLQLQALVSAVSWTPVGAAWAVPGDLATGSWLTAILKFVIALATLAVLWMLWFRNLSASVIAPPARSTARRKTGSLGWFGVMPSSPVGATWARSLTSWTRDMRYLRQLLLIPFAPIIVLIYSQWDVNTPFFALSGLLVGFFAGVLPYSDISYDGTAFATVMQTGIRGRADRLGRTLGVATVVIPLIVVVDIVTIAIAGRWDLLAPVLGASLGLTLIGFGISAVSSAFLVVPTPSPGDSPFKRVPGSSFSMFLTFFLCWALVAVLGLPTVIPAAIATFTGSSVAGWIAFVVGPVLGLVVLAVGVVLGGKRFDANAPGLLAQLRSFQGA</sequence>
<dbReference type="PATRIC" id="fig|2033.6.peg.2117"/>